<dbReference type="InterPro" id="IPR003890">
    <property type="entry name" value="MIF4G-like_typ-3"/>
</dbReference>
<feature type="compositionally biased region" description="Basic residues" evidence="10">
    <location>
        <begin position="728"/>
        <end position="747"/>
    </location>
</feature>
<comment type="subunit">
    <text evidence="3">Associated with the spliceosome.</text>
</comment>
<evidence type="ECO:0000256" key="5">
    <source>
        <dbReference type="ARBA" id="ARBA00022728"/>
    </source>
</evidence>
<reference evidence="12" key="2">
    <citation type="journal article" date="2023" name="IMA Fungus">
        <title>Comparative genomic study of the Penicillium genus elucidates a diverse pangenome and 15 lateral gene transfer events.</title>
        <authorList>
            <person name="Petersen C."/>
            <person name="Sorensen T."/>
            <person name="Nielsen M.R."/>
            <person name="Sondergaard T.E."/>
            <person name="Sorensen J.L."/>
            <person name="Fitzpatrick D.A."/>
            <person name="Frisvad J.C."/>
            <person name="Nielsen K.L."/>
        </authorList>
    </citation>
    <scope>NUCLEOTIDE SEQUENCE</scope>
    <source>
        <strain evidence="12">IBT 29864</strain>
    </source>
</reference>
<feature type="compositionally biased region" description="Low complexity" evidence="10">
    <location>
        <begin position="762"/>
        <end position="775"/>
    </location>
</feature>
<dbReference type="FunFam" id="1.25.40.180:FF:000004">
    <property type="entry name" value="pre-mRNA-splicing factor CWC22 homolog"/>
    <property type="match status" value="1"/>
</dbReference>
<keyword evidence="7" id="KW-0539">Nucleus</keyword>
<dbReference type="EMBL" id="JAPZBS010000008">
    <property type="protein sequence ID" value="KAJ5363752.1"/>
    <property type="molecule type" value="Genomic_DNA"/>
</dbReference>
<evidence type="ECO:0000256" key="1">
    <source>
        <dbReference type="ARBA" id="ARBA00004123"/>
    </source>
</evidence>
<evidence type="ECO:0000259" key="11">
    <source>
        <dbReference type="PROSITE" id="PS51366"/>
    </source>
</evidence>
<reference evidence="12" key="1">
    <citation type="submission" date="2022-11" db="EMBL/GenBank/DDBJ databases">
        <authorList>
            <person name="Petersen C."/>
        </authorList>
    </citation>
    <scope>NUCLEOTIDE SEQUENCE</scope>
    <source>
        <strain evidence="12">IBT 29864</strain>
    </source>
</reference>
<evidence type="ECO:0000256" key="10">
    <source>
        <dbReference type="SAM" id="MobiDB-lite"/>
    </source>
</evidence>
<evidence type="ECO:0000256" key="9">
    <source>
        <dbReference type="ARBA" id="ARBA00069506"/>
    </source>
</evidence>
<feature type="region of interest" description="Disordered" evidence="10">
    <location>
        <begin position="621"/>
        <end position="850"/>
    </location>
</feature>
<dbReference type="Pfam" id="PF02847">
    <property type="entry name" value="MA3"/>
    <property type="match status" value="1"/>
</dbReference>
<dbReference type="GO" id="GO:0000398">
    <property type="term" value="P:mRNA splicing, via spliceosome"/>
    <property type="evidence" value="ECO:0007669"/>
    <property type="project" value="TreeGrafter"/>
</dbReference>
<evidence type="ECO:0000256" key="4">
    <source>
        <dbReference type="ARBA" id="ARBA00022664"/>
    </source>
</evidence>
<evidence type="ECO:0000256" key="6">
    <source>
        <dbReference type="ARBA" id="ARBA00023187"/>
    </source>
</evidence>
<dbReference type="InterPro" id="IPR050781">
    <property type="entry name" value="CWC22_splicing_factor"/>
</dbReference>
<dbReference type="GO" id="GO:0003723">
    <property type="term" value="F:RNA binding"/>
    <property type="evidence" value="ECO:0007669"/>
    <property type="project" value="InterPro"/>
</dbReference>
<evidence type="ECO:0000313" key="12">
    <source>
        <dbReference type="EMBL" id="KAJ5363752.1"/>
    </source>
</evidence>
<evidence type="ECO:0000313" key="13">
    <source>
        <dbReference type="Proteomes" id="UP001147782"/>
    </source>
</evidence>
<keyword evidence="5" id="KW-0747">Spliceosome</keyword>
<proteinExistence type="inferred from homology"/>
<dbReference type="SMART" id="SM00544">
    <property type="entry name" value="MA3"/>
    <property type="match status" value="1"/>
</dbReference>
<comment type="caution">
    <text evidence="12">The sequence shown here is derived from an EMBL/GenBank/DDBJ whole genome shotgun (WGS) entry which is preliminary data.</text>
</comment>
<feature type="region of interest" description="Disordered" evidence="10">
    <location>
        <begin position="383"/>
        <end position="418"/>
    </location>
</feature>
<comment type="similarity">
    <text evidence="2">Belongs to the CWC22 family.</text>
</comment>
<dbReference type="AlphaFoldDB" id="A0A9W9RP70"/>
<dbReference type="SUPFAM" id="SSF48371">
    <property type="entry name" value="ARM repeat"/>
    <property type="match status" value="1"/>
</dbReference>
<dbReference type="InterPro" id="IPR016024">
    <property type="entry name" value="ARM-type_fold"/>
</dbReference>
<feature type="domain" description="MI" evidence="11">
    <location>
        <begin position="426"/>
        <end position="542"/>
    </location>
</feature>
<feature type="compositionally biased region" description="Low complexity" evidence="10">
    <location>
        <begin position="783"/>
        <end position="792"/>
    </location>
</feature>
<dbReference type="InterPro" id="IPR003891">
    <property type="entry name" value="Initiation_fac_eIF4g_MI"/>
</dbReference>
<comment type="subcellular location">
    <subcellularLocation>
        <location evidence="1">Nucleus</location>
    </subcellularLocation>
</comment>
<evidence type="ECO:0000256" key="7">
    <source>
        <dbReference type="ARBA" id="ARBA00023242"/>
    </source>
</evidence>
<dbReference type="GO" id="GO:0071013">
    <property type="term" value="C:catalytic step 2 spliceosome"/>
    <property type="evidence" value="ECO:0007669"/>
    <property type="project" value="TreeGrafter"/>
</dbReference>
<accession>A0A9W9RP70</accession>
<feature type="region of interest" description="Disordered" evidence="10">
    <location>
        <begin position="1"/>
        <end position="96"/>
    </location>
</feature>
<feature type="compositionally biased region" description="Basic and acidic residues" evidence="10">
    <location>
        <begin position="48"/>
        <end position="96"/>
    </location>
</feature>
<feature type="compositionally biased region" description="Low complexity" evidence="10">
    <location>
        <begin position="622"/>
        <end position="637"/>
    </location>
</feature>
<dbReference type="PANTHER" id="PTHR18034:SF3">
    <property type="entry name" value="PRE-MRNA-SPLICING FACTOR CWC22 HOMOLOG"/>
    <property type="match status" value="1"/>
</dbReference>
<dbReference type="SMART" id="SM00543">
    <property type="entry name" value="MIF4G"/>
    <property type="match status" value="1"/>
</dbReference>
<feature type="compositionally biased region" description="Basic residues" evidence="10">
    <location>
        <begin position="653"/>
        <end position="673"/>
    </location>
</feature>
<keyword evidence="6" id="KW-0508">mRNA splicing</keyword>
<dbReference type="OrthoDB" id="3938623at2759"/>
<name>A0A9W9RP70_9EURO</name>
<dbReference type="GeneID" id="81441558"/>
<dbReference type="RefSeq" id="XP_056551379.1">
    <property type="nucleotide sequence ID" value="XM_056702379.1"/>
</dbReference>
<protein>
    <recommendedName>
        <fullName evidence="8">Pre-mRNA-splicing factor CWC22</fullName>
    </recommendedName>
    <alternativeName>
        <fullName evidence="9">Pre-mRNA-splicing factor cwc22</fullName>
    </alternativeName>
</protein>
<feature type="compositionally biased region" description="Acidic residues" evidence="10">
    <location>
        <begin position="386"/>
        <end position="409"/>
    </location>
</feature>
<dbReference type="Gene3D" id="1.25.40.180">
    <property type="match status" value="1"/>
</dbReference>
<gene>
    <name evidence="12" type="ORF">N7496_009465</name>
</gene>
<dbReference type="Proteomes" id="UP001147782">
    <property type="component" value="Unassembled WGS sequence"/>
</dbReference>
<feature type="compositionally biased region" description="Basic residues" evidence="10">
    <location>
        <begin position="708"/>
        <end position="720"/>
    </location>
</feature>
<organism evidence="12 13">
    <name type="scientific">Penicillium cataractarum</name>
    <dbReference type="NCBI Taxonomy" id="2100454"/>
    <lineage>
        <taxon>Eukaryota</taxon>
        <taxon>Fungi</taxon>
        <taxon>Dikarya</taxon>
        <taxon>Ascomycota</taxon>
        <taxon>Pezizomycotina</taxon>
        <taxon>Eurotiomycetes</taxon>
        <taxon>Eurotiomycetidae</taxon>
        <taxon>Eurotiales</taxon>
        <taxon>Aspergillaceae</taxon>
        <taxon>Penicillium</taxon>
    </lineage>
</organism>
<evidence type="ECO:0000256" key="8">
    <source>
        <dbReference type="ARBA" id="ARBA00040804"/>
    </source>
</evidence>
<evidence type="ECO:0000256" key="3">
    <source>
        <dbReference type="ARBA" id="ARBA00011524"/>
    </source>
</evidence>
<sequence length="850" mass="97581">MSDPVVLQSAVRVPTPPPGAFSPTAGARKRSPPSRSPSPNRRRSPPGDSHRDDAEVPRMDEQRAIERERQLAERVREHEQQEAARKPMTEEEKQAAAKAEYEKLLNMRSGGTYIPPARLRALQAQITDKTSKEYQRMAWEALKKSINGLINKVNVSNIKYIVPELFGENLVRGRGLFCRSIMKAQAASLPFTAIYAAMTAIVNTKLPQVGELLVSRLIIQFRKAFKRNDKAVCISSTTFIAHLVNHQVANEMLVAQILLLLLHKPTDDSVEIAVGLTREVGQHLEEMNPQIANAVFDQFRNILHEADIDKRVQYMIEVLFQVRKDRYKDNPAVKEELDLVEEEDQITHQIGLDDEVETMDTLNIFKFDADWEQNEEKYKKLKAEILGEDSDEDEDDEDEDESSEDESDTEEQKMDIKDQTNTDLVNLRRTIYLTIMSSIDFEECCHKLMKINLPAGMEPELPSMIIECCSQERTYSKFYGLIGERFAKINRLWSDLFEAAFAKYYDTIHRYETNRLRNIARFFGHMLSNDAVGWHVLSVIHMNEEETTSSSRIFIKILFQDLAENLGLPGLQTRFRDEILRPSFEGLFPTENPRHTRFSINYFTSIGMGVLTEDMREHLKNAPRPAVPALPARTSRSPSDRSYSRSSSYTRSSRSRSRSYSRSRSRSYSRSRSRSYSYSRSPSRDRGRSYSRSATPDSRGRSYTPSRSRSRSRSPVRRNRRDASYSRSRSRSRTVSRTPQRRSRARSYSRSPSRSPVRRSASRSASPPRRGAATATRRERSYSRSPSRSASPPRRELAAKNARRYSSASASPPPRRGRDDSVSRSRSRSAPRRRDDSRGRSPSRTPPRRR</sequence>
<keyword evidence="13" id="KW-1185">Reference proteome</keyword>
<dbReference type="PANTHER" id="PTHR18034">
    <property type="entry name" value="CELL CYCLE CONTROL PROTEIN CWF22-RELATED"/>
    <property type="match status" value="1"/>
</dbReference>
<evidence type="ECO:0000256" key="2">
    <source>
        <dbReference type="ARBA" id="ARBA00006856"/>
    </source>
</evidence>
<dbReference type="PROSITE" id="PS51366">
    <property type="entry name" value="MI"/>
    <property type="match status" value="1"/>
</dbReference>
<keyword evidence="4" id="KW-0507">mRNA processing</keyword>